<reference evidence="1 2" key="1">
    <citation type="submission" date="2019-09" db="EMBL/GenBank/DDBJ databases">
        <authorList>
            <person name="Ou C."/>
        </authorList>
    </citation>
    <scope>NUCLEOTIDE SEQUENCE [LARGE SCALE GENOMIC DNA]</scope>
    <source>
        <strain evidence="1">S2</strain>
        <tissue evidence="1">Leaf</tissue>
    </source>
</reference>
<reference evidence="1 2" key="3">
    <citation type="submission" date="2019-11" db="EMBL/GenBank/DDBJ databases">
        <title>A de novo genome assembly of a pear dwarfing rootstock.</title>
        <authorList>
            <person name="Wang F."/>
            <person name="Wang J."/>
            <person name="Li S."/>
            <person name="Zhang Y."/>
            <person name="Fang M."/>
            <person name="Ma L."/>
            <person name="Zhao Y."/>
            <person name="Jiang S."/>
        </authorList>
    </citation>
    <scope>NUCLEOTIDE SEQUENCE [LARGE SCALE GENOMIC DNA]</scope>
    <source>
        <strain evidence="1">S2</strain>
        <tissue evidence="1">Leaf</tissue>
    </source>
</reference>
<dbReference type="EMBL" id="SMOL01000157">
    <property type="protein sequence ID" value="KAB2626660.1"/>
    <property type="molecule type" value="Genomic_DNA"/>
</dbReference>
<reference evidence="2" key="2">
    <citation type="submission" date="2019-10" db="EMBL/GenBank/DDBJ databases">
        <title>A de novo genome assembly of a pear dwarfing rootstock.</title>
        <authorList>
            <person name="Wang F."/>
            <person name="Wang J."/>
            <person name="Li S."/>
            <person name="Zhang Y."/>
            <person name="Fang M."/>
            <person name="Ma L."/>
            <person name="Zhao Y."/>
            <person name="Jiang S."/>
        </authorList>
    </citation>
    <scope>NUCLEOTIDE SEQUENCE [LARGE SCALE GENOMIC DNA]</scope>
</reference>
<accession>A0A5N5HMA8</accession>
<evidence type="ECO:0000313" key="1">
    <source>
        <dbReference type="EMBL" id="KAB2626660.1"/>
    </source>
</evidence>
<organism evidence="1 2">
    <name type="scientific">Pyrus ussuriensis x Pyrus communis</name>
    <dbReference type="NCBI Taxonomy" id="2448454"/>
    <lineage>
        <taxon>Eukaryota</taxon>
        <taxon>Viridiplantae</taxon>
        <taxon>Streptophyta</taxon>
        <taxon>Embryophyta</taxon>
        <taxon>Tracheophyta</taxon>
        <taxon>Spermatophyta</taxon>
        <taxon>Magnoliopsida</taxon>
        <taxon>eudicotyledons</taxon>
        <taxon>Gunneridae</taxon>
        <taxon>Pentapetalae</taxon>
        <taxon>rosids</taxon>
        <taxon>fabids</taxon>
        <taxon>Rosales</taxon>
        <taxon>Rosaceae</taxon>
        <taxon>Amygdaloideae</taxon>
        <taxon>Maleae</taxon>
        <taxon>Pyrus</taxon>
    </lineage>
</organism>
<gene>
    <name evidence="1" type="ORF">D8674_020278</name>
</gene>
<dbReference type="AlphaFoldDB" id="A0A5N5HMA8"/>
<name>A0A5N5HMA8_9ROSA</name>
<dbReference type="Proteomes" id="UP000327157">
    <property type="component" value="Chromosome 2"/>
</dbReference>
<comment type="caution">
    <text evidence="1">The sequence shown here is derived from an EMBL/GenBank/DDBJ whole genome shotgun (WGS) entry which is preliminary data.</text>
</comment>
<keyword evidence="2" id="KW-1185">Reference proteome</keyword>
<protein>
    <submittedName>
        <fullName evidence="1">Uncharacterized protein</fullName>
    </submittedName>
</protein>
<proteinExistence type="predicted"/>
<sequence>MGEGRSQRDLGKEGKVAKYKWTLRVDLVQDWRRSPRHEDAMNEVSRIADDKGPTVRDVVDAVVAEERNLLPPPPPRPRVGVMSPRKGIREEFVNQEGPSYLNESICSGTAEGGKDQSFVAILILMVVRWPVFVPEFLCSYY</sequence>
<evidence type="ECO:0000313" key="2">
    <source>
        <dbReference type="Proteomes" id="UP000327157"/>
    </source>
</evidence>